<evidence type="ECO:0000313" key="5">
    <source>
        <dbReference type="EMBL" id="RYU95535.1"/>
    </source>
</evidence>
<organism evidence="5 6">
    <name type="scientific">Emticicia agri</name>
    <dbReference type="NCBI Taxonomy" id="2492393"/>
    <lineage>
        <taxon>Bacteria</taxon>
        <taxon>Pseudomonadati</taxon>
        <taxon>Bacteroidota</taxon>
        <taxon>Cytophagia</taxon>
        <taxon>Cytophagales</taxon>
        <taxon>Leadbetterellaceae</taxon>
        <taxon>Emticicia</taxon>
    </lineage>
</organism>
<proteinExistence type="predicted"/>
<dbReference type="GO" id="GO:0000160">
    <property type="term" value="P:phosphorelay signal transduction system"/>
    <property type="evidence" value="ECO:0007669"/>
    <property type="project" value="InterPro"/>
</dbReference>
<dbReference type="Pfam" id="PF00072">
    <property type="entry name" value="Response_reg"/>
    <property type="match status" value="1"/>
</dbReference>
<dbReference type="OrthoDB" id="1646880at2"/>
<dbReference type="PANTHER" id="PTHR44591:SF3">
    <property type="entry name" value="RESPONSE REGULATORY DOMAIN-CONTAINING PROTEIN"/>
    <property type="match status" value="1"/>
</dbReference>
<dbReference type="EMBL" id="SEWF01000014">
    <property type="protein sequence ID" value="RYU95535.1"/>
    <property type="molecule type" value="Genomic_DNA"/>
</dbReference>
<keyword evidence="1 2" id="KW-0597">Phosphoprotein</keyword>
<evidence type="ECO:0000259" key="4">
    <source>
        <dbReference type="PROSITE" id="PS50930"/>
    </source>
</evidence>
<dbReference type="Pfam" id="PF04397">
    <property type="entry name" value="LytTR"/>
    <property type="match status" value="1"/>
</dbReference>
<evidence type="ECO:0000256" key="2">
    <source>
        <dbReference type="PROSITE-ProRule" id="PRU00169"/>
    </source>
</evidence>
<evidence type="ECO:0000313" key="6">
    <source>
        <dbReference type="Proteomes" id="UP000293162"/>
    </source>
</evidence>
<dbReference type="PANTHER" id="PTHR44591">
    <property type="entry name" value="STRESS RESPONSE REGULATOR PROTEIN 1"/>
    <property type="match status" value="1"/>
</dbReference>
<dbReference type="RefSeq" id="WP_130021140.1">
    <property type="nucleotide sequence ID" value="NZ_SEWF01000014.1"/>
</dbReference>
<dbReference type="PROSITE" id="PS50110">
    <property type="entry name" value="RESPONSE_REGULATORY"/>
    <property type="match status" value="1"/>
</dbReference>
<dbReference type="Gene3D" id="3.40.50.2300">
    <property type="match status" value="1"/>
</dbReference>
<dbReference type="Proteomes" id="UP000293162">
    <property type="component" value="Unassembled WGS sequence"/>
</dbReference>
<sequence>MTLLKILIIEDEIITATDLKEILRQNGHIVTAIAKNYSETLIALNKELPDLVLIDIQLRNSSLDGIEIAKILTSVYMIPFVFLTSHSETQMFERAKTTNPAAYLLKPIRHQEVVFQIELAYNHYIANKKVENNPVKSENVFLPLERGHQKIVKSDVLFIKAEGAYVNVYVKNQIAPFLFSMNIGYLAQYFLTSNFYQISRSYIVNLDYLIRYDAENIYVSGYNGKIPLPQNRKAEFLKKLAVIKTP</sequence>
<dbReference type="SMART" id="SM00850">
    <property type="entry name" value="LytTR"/>
    <property type="match status" value="1"/>
</dbReference>
<dbReference type="CDD" id="cd17534">
    <property type="entry name" value="REC_DC-like"/>
    <property type="match status" value="1"/>
</dbReference>
<accession>A0A4Q5M0K2</accession>
<dbReference type="GO" id="GO:0003677">
    <property type="term" value="F:DNA binding"/>
    <property type="evidence" value="ECO:0007669"/>
    <property type="project" value="InterPro"/>
</dbReference>
<dbReference type="Gene3D" id="2.40.50.1020">
    <property type="entry name" value="LytTr DNA-binding domain"/>
    <property type="match status" value="1"/>
</dbReference>
<dbReference type="InterPro" id="IPR001789">
    <property type="entry name" value="Sig_transdc_resp-reg_receiver"/>
</dbReference>
<dbReference type="SUPFAM" id="SSF52172">
    <property type="entry name" value="CheY-like"/>
    <property type="match status" value="1"/>
</dbReference>
<dbReference type="InterPro" id="IPR050595">
    <property type="entry name" value="Bact_response_regulator"/>
</dbReference>
<dbReference type="InterPro" id="IPR011006">
    <property type="entry name" value="CheY-like_superfamily"/>
</dbReference>
<gene>
    <name evidence="5" type="ORF">EWM59_11615</name>
</gene>
<dbReference type="SMART" id="SM00448">
    <property type="entry name" value="REC"/>
    <property type="match status" value="1"/>
</dbReference>
<reference evidence="5 6" key="1">
    <citation type="submission" date="2019-02" db="EMBL/GenBank/DDBJ databases">
        <title>Bacterial novel species Emticicia sp. 17J42-9 isolated from soil.</title>
        <authorList>
            <person name="Jung H.-Y."/>
        </authorList>
    </citation>
    <scope>NUCLEOTIDE SEQUENCE [LARGE SCALE GENOMIC DNA]</scope>
    <source>
        <strain evidence="5 6">17J42-9</strain>
    </source>
</reference>
<evidence type="ECO:0000256" key="1">
    <source>
        <dbReference type="ARBA" id="ARBA00022553"/>
    </source>
</evidence>
<dbReference type="PROSITE" id="PS50930">
    <property type="entry name" value="HTH_LYTTR"/>
    <property type="match status" value="1"/>
</dbReference>
<name>A0A4Q5M0K2_9BACT</name>
<dbReference type="InterPro" id="IPR007492">
    <property type="entry name" value="LytTR_DNA-bd_dom"/>
</dbReference>
<comment type="caution">
    <text evidence="5">The sequence shown here is derived from an EMBL/GenBank/DDBJ whole genome shotgun (WGS) entry which is preliminary data.</text>
</comment>
<dbReference type="AlphaFoldDB" id="A0A4Q5M0K2"/>
<protein>
    <submittedName>
        <fullName evidence="5">Response regulator transcription factor</fullName>
    </submittedName>
</protein>
<feature type="domain" description="Response regulatory" evidence="3">
    <location>
        <begin position="5"/>
        <end position="121"/>
    </location>
</feature>
<feature type="domain" description="HTH LytTR-type" evidence="4">
    <location>
        <begin position="154"/>
        <end position="213"/>
    </location>
</feature>
<feature type="modified residue" description="4-aspartylphosphate" evidence="2">
    <location>
        <position position="55"/>
    </location>
</feature>
<keyword evidence="6" id="KW-1185">Reference proteome</keyword>
<evidence type="ECO:0000259" key="3">
    <source>
        <dbReference type="PROSITE" id="PS50110"/>
    </source>
</evidence>